<dbReference type="OrthoDB" id="6614843at2759"/>
<evidence type="ECO:0000313" key="1">
    <source>
        <dbReference type="EMBL" id="KAF0693653.1"/>
    </source>
</evidence>
<dbReference type="EMBL" id="VUJU01015483">
    <property type="protein sequence ID" value="KAF0693653.1"/>
    <property type="molecule type" value="Genomic_DNA"/>
</dbReference>
<dbReference type="Proteomes" id="UP000478052">
    <property type="component" value="Unassembled WGS sequence"/>
</dbReference>
<dbReference type="AlphaFoldDB" id="A0A6G0VKN2"/>
<accession>A0A6G0VKN2</accession>
<gene>
    <name evidence="1" type="ORF">FWK35_00034075</name>
</gene>
<dbReference type="PANTHER" id="PTHR45749">
    <property type="match status" value="1"/>
</dbReference>
<organism evidence="1 2">
    <name type="scientific">Aphis craccivora</name>
    <name type="common">Cowpea aphid</name>
    <dbReference type="NCBI Taxonomy" id="307492"/>
    <lineage>
        <taxon>Eukaryota</taxon>
        <taxon>Metazoa</taxon>
        <taxon>Ecdysozoa</taxon>
        <taxon>Arthropoda</taxon>
        <taxon>Hexapoda</taxon>
        <taxon>Insecta</taxon>
        <taxon>Pterygota</taxon>
        <taxon>Neoptera</taxon>
        <taxon>Paraneoptera</taxon>
        <taxon>Hemiptera</taxon>
        <taxon>Sternorrhyncha</taxon>
        <taxon>Aphidomorpha</taxon>
        <taxon>Aphidoidea</taxon>
        <taxon>Aphididae</taxon>
        <taxon>Aphidini</taxon>
        <taxon>Aphis</taxon>
        <taxon>Aphis</taxon>
    </lineage>
</organism>
<keyword evidence="2" id="KW-1185">Reference proteome</keyword>
<reference evidence="1 2" key="1">
    <citation type="submission" date="2019-08" db="EMBL/GenBank/DDBJ databases">
        <title>Whole genome of Aphis craccivora.</title>
        <authorList>
            <person name="Voronova N.V."/>
            <person name="Shulinski R.S."/>
            <person name="Bandarenka Y.V."/>
            <person name="Zhorov D.G."/>
            <person name="Warner D."/>
        </authorList>
    </citation>
    <scope>NUCLEOTIDE SEQUENCE [LARGE SCALE GENOMIC DNA]</scope>
    <source>
        <strain evidence="1">180601</strain>
        <tissue evidence="1">Whole Body</tissue>
    </source>
</reference>
<protein>
    <submittedName>
        <fullName evidence="1">Zinc finger MYM-type protein 1-like</fullName>
    </submittedName>
</protein>
<proteinExistence type="predicted"/>
<name>A0A6G0VKN2_APHCR</name>
<dbReference type="PANTHER" id="PTHR45749:SF21">
    <property type="entry name" value="DUF4371 DOMAIN-CONTAINING PROTEIN"/>
    <property type="match status" value="1"/>
</dbReference>
<evidence type="ECO:0000313" key="2">
    <source>
        <dbReference type="Proteomes" id="UP000478052"/>
    </source>
</evidence>
<sequence>MVVVVLADKTISLSNKEQLTICEKYVHTEQAIAITILQCLKSIGLEVKYLVGQGCDGATAMSDKFNGVQAHIRNDHPMALYMHCASHCLNLEISYSCNVANDNRNSMGIMQSCTIEQIIQSENLDLETALNFVCQVCHSKH</sequence>
<comment type="caution">
    <text evidence="1">The sequence shown here is derived from an EMBL/GenBank/DDBJ whole genome shotgun (WGS) entry which is preliminary data.</text>
</comment>